<feature type="repeat" description="TPR" evidence="1">
    <location>
        <begin position="464"/>
        <end position="497"/>
    </location>
</feature>
<dbReference type="InterPro" id="IPR048987">
    <property type="entry name" value="PIN-TPR-GreABC"/>
</dbReference>
<evidence type="ECO:0000259" key="2">
    <source>
        <dbReference type="Pfam" id="PF20698"/>
    </source>
</evidence>
<reference evidence="3" key="1">
    <citation type="submission" date="2019-07" db="EMBL/GenBank/DDBJ databases">
        <title>Multiple sources of pathogenic and antibiotic resistant Escherichia coli represent a challenge to tackle transmission in low-income settings.</title>
        <authorList>
            <person name="Montealegre M.C."/>
            <person name="Talavera A."/>
            <person name="Roy S."/>
            <person name="Hossain M.I."/>
            <person name="Islam M.A."/>
            <person name="Lanza V.F."/>
            <person name="Julian T.R."/>
        </authorList>
    </citation>
    <scope>NUCLEOTIDE SEQUENCE</scope>
    <source>
        <strain evidence="3">HH15CH</strain>
    </source>
</reference>
<sequence length="1094" mass="124943">MMVDQIHSGVGDNIIGDKYEYIIRSIKSRDLRTVIDSIMRDICYRELGRVREKLDVLNNIHSLENDVYLLLNALNVKLELVKGSISSSKNDLLKLLQNNDLPGDVREVITSILIDLESRTSEELAKKRYSDLKIDGFYLKEVFFERLASMEELSKSYHNTEVYDLSEQELTGLVRGALRVQDFVFAFELAQNLDKYYSSNNSRILRLYTETCLLITRNQRNHYVSLSKQEKDNVDRLIIQLLADIDDGKDDRYIAVLTNLLKLTYFSDSRLYNLGKLHIDKVREIDSFSAEYLEQSSIGMSTPDIKFELVSDVLDLEKFSFLIFAIENNQMKAKDVNNWIDNGGIIETGDDYINSFLNLYLRALVCSIDDKNEIQLLDKKAQDFLELDSKKFMLINPANILNLCDKFILCNLPLNAVNYLTPLLSDEAWVSPIFECYLNALFLSDKIDLFLNKIKHLEPCDKTELIYLREAQVYDRLDEYELSIKSIRFAIEISPNNPYSWYLLLHTSRKNGGDAQFLKEIVFEIPEVIFSTYDESKITLVNEIATYIDIHIAERVLVDWFVQNPVKVAKPLTQIHANSLINSQKVNSNPLVPNKCGDGITYSDGFETFTRILVRDVEASHPCLLEIESPLGQILENMQEGDCSGDFTMIKRVPPYVAVFRQAVELRSKGNDGTDVFRQFSLPPHEEEFIPYFENILKRYSTKDKERDAVLHTPNIPLTMKGNFTDPTDPVRGAITHLTSITSTKYLKLFNSGEETPNKVIIDVYTAVYFSLMGFSSAVVDSNIEIIVCKYTKQVLEGWIENILREDYMSIGVSDKGLYRVTSEDIRRDSCDFIHNLQILLEFVTVEPLKPADTPELLVKVRDLVDWAVYSTFQLSIANSIPLLSIDHLMCELAYSSEYPTANMNSFVMRILNSLSLPERKKSIQTNLSSGTPVPILYDDILYLSRSAEISDTYLVFKFMEKYGETISATGSSLNYLTAIVRNVTVMACIDGAILAGGRAHNPRYDGYVEHVFNYCCRSAIVNLDGETAEQRLALLIYNVIDMPRRVRKYLELISLLTTEFTIGHFLDIKACNESLVACQNGKKIDEQGSIEAS</sequence>
<dbReference type="Pfam" id="PF20698">
    <property type="entry name" value="PIN-TPR-GreABC"/>
    <property type="match status" value="1"/>
</dbReference>
<organism evidence="3">
    <name type="scientific">Escherichia coli</name>
    <dbReference type="NCBI Taxonomy" id="562"/>
    <lineage>
        <taxon>Bacteria</taxon>
        <taxon>Pseudomonadati</taxon>
        <taxon>Pseudomonadota</taxon>
        <taxon>Gammaproteobacteria</taxon>
        <taxon>Enterobacterales</taxon>
        <taxon>Enterobacteriaceae</taxon>
        <taxon>Escherichia</taxon>
    </lineage>
</organism>
<gene>
    <name evidence="3" type="ORF">FQ020_16880</name>
</gene>
<evidence type="ECO:0000256" key="1">
    <source>
        <dbReference type="PROSITE-ProRule" id="PRU00339"/>
    </source>
</evidence>
<evidence type="ECO:0000313" key="3">
    <source>
        <dbReference type="EMBL" id="MXD80289.1"/>
    </source>
</evidence>
<feature type="domain" description="PIN" evidence="2">
    <location>
        <begin position="761"/>
        <end position="895"/>
    </location>
</feature>
<keyword evidence="1" id="KW-0802">TPR repeat</keyword>
<dbReference type="EMBL" id="VNYQ01000117">
    <property type="protein sequence ID" value="MXD80289.1"/>
    <property type="molecule type" value="Genomic_DNA"/>
</dbReference>
<dbReference type="InterPro" id="IPR019734">
    <property type="entry name" value="TPR_rpt"/>
</dbReference>
<proteinExistence type="predicted"/>
<dbReference type="SUPFAM" id="SSF48452">
    <property type="entry name" value="TPR-like"/>
    <property type="match status" value="1"/>
</dbReference>
<dbReference type="AlphaFoldDB" id="A0A6D0L3J8"/>
<accession>A0A6D0L3J8</accession>
<dbReference type="PROSITE" id="PS50005">
    <property type="entry name" value="TPR"/>
    <property type="match status" value="1"/>
</dbReference>
<dbReference type="RefSeq" id="WP_160512238.1">
    <property type="nucleotide sequence ID" value="NZ_CP148405.1"/>
</dbReference>
<protein>
    <recommendedName>
        <fullName evidence="2">PIN domain-containing protein</fullName>
    </recommendedName>
</protein>
<comment type="caution">
    <text evidence="3">The sequence shown here is derived from an EMBL/GenBank/DDBJ whole genome shotgun (WGS) entry which is preliminary data.</text>
</comment>
<dbReference type="InterPro" id="IPR011990">
    <property type="entry name" value="TPR-like_helical_dom_sf"/>
</dbReference>
<name>A0A6D0L3J8_ECOLX</name>